<dbReference type="GO" id="GO:0000049">
    <property type="term" value="F:tRNA binding"/>
    <property type="evidence" value="ECO:0007669"/>
    <property type="project" value="TreeGrafter"/>
</dbReference>
<feature type="domain" description="SAM-dependent MTase TRM10-type" evidence="9">
    <location>
        <begin position="73"/>
        <end position="265"/>
    </location>
</feature>
<dbReference type="InterPro" id="IPR007356">
    <property type="entry name" value="tRNA_m1G_MeTrfase_euk"/>
</dbReference>
<evidence type="ECO:0000259" key="9">
    <source>
        <dbReference type="PROSITE" id="PS51675"/>
    </source>
</evidence>
<evidence type="ECO:0000256" key="1">
    <source>
        <dbReference type="ARBA" id="ARBA00012797"/>
    </source>
</evidence>
<dbReference type="GO" id="GO:0005654">
    <property type="term" value="C:nucleoplasm"/>
    <property type="evidence" value="ECO:0007669"/>
    <property type="project" value="TreeGrafter"/>
</dbReference>
<feature type="region of interest" description="Disordered" evidence="8">
    <location>
        <begin position="58"/>
        <end position="85"/>
    </location>
</feature>
<dbReference type="InterPro" id="IPR016653">
    <property type="entry name" value="TRM10/TRM10A"/>
</dbReference>
<evidence type="ECO:0000256" key="8">
    <source>
        <dbReference type="SAM" id="MobiDB-lite"/>
    </source>
</evidence>
<keyword evidence="3" id="KW-0808">Transferase</keyword>
<dbReference type="WBParaSite" id="SBAD_0000492801-mRNA-1">
    <property type="protein sequence ID" value="SBAD_0000492801-mRNA-1"/>
    <property type="gene ID" value="SBAD_0000492801"/>
</dbReference>
<evidence type="ECO:0000313" key="11">
    <source>
        <dbReference type="Proteomes" id="UP000270296"/>
    </source>
</evidence>
<dbReference type="PIRSF" id="PIRSF016323">
    <property type="entry name" value="tRNA_m1G_mtfrase_met"/>
    <property type="match status" value="1"/>
</dbReference>
<evidence type="ECO:0000256" key="6">
    <source>
        <dbReference type="PIRSR" id="PIRSR016323-1"/>
    </source>
</evidence>
<keyword evidence="2" id="KW-0489">Methyltransferase</keyword>
<gene>
    <name evidence="10" type="ORF">SBAD_LOCUS4732</name>
</gene>
<dbReference type="AlphaFoldDB" id="A0A183IM86"/>
<dbReference type="PANTHER" id="PTHR13563">
    <property type="entry name" value="TRNA (GUANINE-9-) METHYLTRANSFERASE"/>
    <property type="match status" value="1"/>
</dbReference>
<dbReference type="GO" id="GO:0002939">
    <property type="term" value="P:tRNA N1-guanine methylation"/>
    <property type="evidence" value="ECO:0007669"/>
    <property type="project" value="TreeGrafter"/>
</dbReference>
<organism evidence="12">
    <name type="scientific">Soboliphyme baturini</name>
    <dbReference type="NCBI Taxonomy" id="241478"/>
    <lineage>
        <taxon>Eukaryota</taxon>
        <taxon>Metazoa</taxon>
        <taxon>Ecdysozoa</taxon>
        <taxon>Nematoda</taxon>
        <taxon>Enoplea</taxon>
        <taxon>Dorylaimia</taxon>
        <taxon>Dioctophymatida</taxon>
        <taxon>Dioctophymatoidea</taxon>
        <taxon>Soboliphymatidae</taxon>
        <taxon>Soboliphyme</taxon>
    </lineage>
</organism>
<dbReference type="OrthoDB" id="278300at2759"/>
<feature type="region of interest" description="Disordered" evidence="8">
    <location>
        <begin position="262"/>
        <end position="304"/>
    </location>
</feature>
<dbReference type="PROSITE" id="PS51675">
    <property type="entry name" value="SAM_MT_TRM10"/>
    <property type="match status" value="1"/>
</dbReference>
<sequence>MADVPVIQSEASSSVLATEIQSLNCLSKRQRKKQLKRERCLANRQEKRKMEKLKRKLRHRREVEAGTPRSAPSRKQLKQVSMASSPNKQRLVVDMAYDDLMTDKDISKAVQQLSYCYSGNRRSPTPLQFFIANFNGKSRMLFDGIEGYNNWDVNIRREDYAELFPMESIVYLTSESPNTLEELDADKVYVIGGLVDHNHHKGLCLRLAEERGISHARLPIDKHLLMSTRKVLSINHVFEIILHYTESRDWRNALLKVIPKRKNPALKPSDQPRLDDCNGEKDSATKRDLKKNNSSTSCSSTVDS</sequence>
<proteinExistence type="predicted"/>
<comment type="catalytic activity">
    <reaction evidence="5">
        <text>guanosine(9) in tRNA + S-adenosyl-L-methionine = N(1)-methylguanosine(9) in tRNA + S-adenosyl-L-homocysteine + H(+)</text>
        <dbReference type="Rhea" id="RHEA:43156"/>
        <dbReference type="Rhea" id="RHEA-COMP:10367"/>
        <dbReference type="Rhea" id="RHEA-COMP:10368"/>
        <dbReference type="ChEBI" id="CHEBI:15378"/>
        <dbReference type="ChEBI" id="CHEBI:57856"/>
        <dbReference type="ChEBI" id="CHEBI:59789"/>
        <dbReference type="ChEBI" id="CHEBI:73542"/>
        <dbReference type="ChEBI" id="CHEBI:74269"/>
        <dbReference type="EC" id="2.1.1.221"/>
    </reaction>
</comment>
<evidence type="ECO:0000256" key="5">
    <source>
        <dbReference type="ARBA" id="ARBA00048434"/>
    </source>
</evidence>
<feature type="binding site" evidence="7">
    <location>
        <position position="172"/>
    </location>
    <ligand>
        <name>S-adenosyl-L-methionine</name>
        <dbReference type="ChEBI" id="CHEBI:59789"/>
    </ligand>
</feature>
<evidence type="ECO:0000313" key="10">
    <source>
        <dbReference type="EMBL" id="VDP05262.1"/>
    </source>
</evidence>
<dbReference type="FunFam" id="3.40.1280.30:FF:000001">
    <property type="entry name" value="tRNA methyltransferase 10 homolog A"/>
    <property type="match status" value="1"/>
</dbReference>
<evidence type="ECO:0000313" key="12">
    <source>
        <dbReference type="WBParaSite" id="SBAD_0000492801-mRNA-1"/>
    </source>
</evidence>
<evidence type="ECO:0000256" key="2">
    <source>
        <dbReference type="ARBA" id="ARBA00022603"/>
    </source>
</evidence>
<feature type="binding site" evidence="7">
    <location>
        <position position="218"/>
    </location>
    <ligand>
        <name>S-adenosyl-L-methionine</name>
        <dbReference type="ChEBI" id="CHEBI:59789"/>
    </ligand>
</feature>
<dbReference type="GO" id="GO:0052905">
    <property type="term" value="F:tRNA (guanosine(9)-N1)-methyltransferase activity"/>
    <property type="evidence" value="ECO:0007669"/>
    <property type="project" value="UniProtKB-EC"/>
</dbReference>
<dbReference type="InterPro" id="IPR038459">
    <property type="entry name" value="MT_TRM10-typ_sf"/>
</dbReference>
<feature type="compositionally biased region" description="Low complexity" evidence="8">
    <location>
        <begin position="292"/>
        <end position="304"/>
    </location>
</feature>
<name>A0A183IM86_9BILA</name>
<dbReference type="CDD" id="cd18101">
    <property type="entry name" value="Trm10euk_A"/>
    <property type="match status" value="1"/>
</dbReference>
<feature type="binding site" evidence="7">
    <location>
        <position position="192"/>
    </location>
    <ligand>
        <name>S-adenosyl-L-methionine</name>
        <dbReference type="ChEBI" id="CHEBI:59789"/>
    </ligand>
</feature>
<dbReference type="EMBL" id="UZAM01008513">
    <property type="protein sequence ID" value="VDP05262.1"/>
    <property type="molecule type" value="Genomic_DNA"/>
</dbReference>
<dbReference type="PANTHER" id="PTHR13563:SF13">
    <property type="entry name" value="TRNA METHYLTRANSFERASE 10 HOMOLOG A"/>
    <property type="match status" value="1"/>
</dbReference>
<reference evidence="10 11" key="2">
    <citation type="submission" date="2018-11" db="EMBL/GenBank/DDBJ databases">
        <authorList>
            <consortium name="Pathogen Informatics"/>
        </authorList>
    </citation>
    <scope>NUCLEOTIDE SEQUENCE [LARGE SCALE GENOMIC DNA]</scope>
</reference>
<evidence type="ECO:0000256" key="7">
    <source>
        <dbReference type="PIRSR" id="PIRSR016323-2"/>
    </source>
</evidence>
<dbReference type="Proteomes" id="UP000270296">
    <property type="component" value="Unassembled WGS sequence"/>
</dbReference>
<feature type="compositionally biased region" description="Basic and acidic residues" evidence="8">
    <location>
        <begin position="270"/>
        <end position="291"/>
    </location>
</feature>
<reference evidence="12" key="1">
    <citation type="submission" date="2016-06" db="UniProtKB">
        <authorList>
            <consortium name="WormBaseParasite"/>
        </authorList>
    </citation>
    <scope>IDENTIFICATION</scope>
</reference>
<feature type="binding site" evidence="7">
    <location>
        <position position="204"/>
    </location>
    <ligand>
        <name>S-adenosyl-L-methionine</name>
        <dbReference type="ChEBI" id="CHEBI:59789"/>
    </ligand>
</feature>
<accession>A0A183IM86</accession>
<dbReference type="InterPro" id="IPR028564">
    <property type="entry name" value="MT_TRM10-typ"/>
</dbReference>
<protein>
    <recommendedName>
        <fullName evidence="1">tRNA (guanine(9)-N(1))-methyltransferase</fullName>
        <ecNumber evidence="1">2.1.1.221</ecNumber>
    </recommendedName>
</protein>
<dbReference type="EC" id="2.1.1.221" evidence="1"/>
<dbReference type="Gene3D" id="3.40.1280.30">
    <property type="match status" value="1"/>
</dbReference>
<keyword evidence="11" id="KW-1185">Reference proteome</keyword>
<feature type="active site" description="Proton acceptor" evidence="6">
    <location>
        <position position="196"/>
    </location>
</feature>
<keyword evidence="4" id="KW-0949">S-adenosyl-L-methionine</keyword>
<evidence type="ECO:0000256" key="3">
    <source>
        <dbReference type="ARBA" id="ARBA00022679"/>
    </source>
</evidence>
<evidence type="ECO:0000256" key="4">
    <source>
        <dbReference type="ARBA" id="ARBA00022691"/>
    </source>
</evidence>